<protein>
    <submittedName>
        <fullName evidence="1">Uncharacterized protein</fullName>
    </submittedName>
</protein>
<evidence type="ECO:0000313" key="2">
    <source>
        <dbReference type="EMBL" id="CAL4798131.1"/>
    </source>
</evidence>
<keyword evidence="3" id="KW-1185">Reference proteome</keyword>
<dbReference type="EMBL" id="CAMXCT020004935">
    <property type="protein sequence ID" value="CAL1164194.1"/>
    <property type="molecule type" value="Genomic_DNA"/>
</dbReference>
<dbReference type="EMBL" id="CAMXCT010004935">
    <property type="protein sequence ID" value="CAI4010819.1"/>
    <property type="molecule type" value="Genomic_DNA"/>
</dbReference>
<dbReference type="Proteomes" id="UP001152797">
    <property type="component" value="Unassembled WGS sequence"/>
</dbReference>
<accession>A0A9P1DKZ3</accession>
<reference evidence="1" key="1">
    <citation type="submission" date="2022-10" db="EMBL/GenBank/DDBJ databases">
        <authorList>
            <person name="Chen Y."/>
            <person name="Dougan E. K."/>
            <person name="Chan C."/>
            <person name="Rhodes N."/>
            <person name="Thang M."/>
        </authorList>
    </citation>
    <scope>NUCLEOTIDE SEQUENCE</scope>
</reference>
<proteinExistence type="predicted"/>
<dbReference type="AlphaFoldDB" id="A0A9P1DKZ3"/>
<organism evidence="1">
    <name type="scientific">Cladocopium goreaui</name>
    <dbReference type="NCBI Taxonomy" id="2562237"/>
    <lineage>
        <taxon>Eukaryota</taxon>
        <taxon>Sar</taxon>
        <taxon>Alveolata</taxon>
        <taxon>Dinophyceae</taxon>
        <taxon>Suessiales</taxon>
        <taxon>Symbiodiniaceae</taxon>
        <taxon>Cladocopium</taxon>
    </lineage>
</organism>
<evidence type="ECO:0000313" key="3">
    <source>
        <dbReference type="Proteomes" id="UP001152797"/>
    </source>
</evidence>
<dbReference type="EMBL" id="CAMXCT030004935">
    <property type="protein sequence ID" value="CAL4798131.1"/>
    <property type="molecule type" value="Genomic_DNA"/>
</dbReference>
<sequence length="101" mass="11153">MDQMTTLSDESDFEDTEVASIHSKAHLVDGPRIPLGESDEYTFVAHKFTGTLHVLQDEESGRLACGRLRTTNMKPVEPDAIDAATAPFCIQRNVVVKHNQA</sequence>
<name>A0A9P1DKZ3_9DINO</name>
<comment type="caution">
    <text evidence="1">The sequence shown here is derived from an EMBL/GenBank/DDBJ whole genome shotgun (WGS) entry which is preliminary data.</text>
</comment>
<evidence type="ECO:0000313" key="1">
    <source>
        <dbReference type="EMBL" id="CAI4010819.1"/>
    </source>
</evidence>
<gene>
    <name evidence="1" type="ORF">C1SCF055_LOCUS36047</name>
</gene>
<reference evidence="2 3" key="2">
    <citation type="submission" date="2024-05" db="EMBL/GenBank/DDBJ databases">
        <authorList>
            <person name="Chen Y."/>
            <person name="Shah S."/>
            <person name="Dougan E. K."/>
            <person name="Thang M."/>
            <person name="Chan C."/>
        </authorList>
    </citation>
    <scope>NUCLEOTIDE SEQUENCE [LARGE SCALE GENOMIC DNA]</scope>
</reference>